<evidence type="ECO:0000313" key="1">
    <source>
        <dbReference type="EMBL" id="KKN56082.1"/>
    </source>
</evidence>
<accession>A0A0F9S1E1</accession>
<sequence length="178" mass="19518">MYRLVAIIASSPTAQATSPPEDSKDQTGRAATFWFVHSSVVGCTVWCGVGQPVAIVLLDNVLMIETAISCPIVFLFTRVIGVWGANQAVYGSASSAHQPPRPTICTQQGRNSELPRVPVLASFTRHRLLLLHRIPPATKRWLPRRRLRGPNRRPGRRALGANAALYRRVAPGCTRGYP</sequence>
<dbReference type="AlphaFoldDB" id="A0A0F9S1E1"/>
<organism evidence="1">
    <name type="scientific">marine sediment metagenome</name>
    <dbReference type="NCBI Taxonomy" id="412755"/>
    <lineage>
        <taxon>unclassified sequences</taxon>
        <taxon>metagenomes</taxon>
        <taxon>ecological metagenomes</taxon>
    </lineage>
</organism>
<protein>
    <submittedName>
        <fullName evidence="1">Uncharacterized protein</fullName>
    </submittedName>
</protein>
<dbReference type="EMBL" id="LAZR01000858">
    <property type="protein sequence ID" value="KKN56082.1"/>
    <property type="molecule type" value="Genomic_DNA"/>
</dbReference>
<gene>
    <name evidence="1" type="ORF">LCGC14_0575600</name>
</gene>
<reference evidence="1" key="1">
    <citation type="journal article" date="2015" name="Nature">
        <title>Complex archaea that bridge the gap between prokaryotes and eukaryotes.</title>
        <authorList>
            <person name="Spang A."/>
            <person name="Saw J.H."/>
            <person name="Jorgensen S.L."/>
            <person name="Zaremba-Niedzwiedzka K."/>
            <person name="Martijn J."/>
            <person name="Lind A.E."/>
            <person name="van Eijk R."/>
            <person name="Schleper C."/>
            <person name="Guy L."/>
            <person name="Ettema T.J."/>
        </authorList>
    </citation>
    <scope>NUCLEOTIDE SEQUENCE</scope>
</reference>
<proteinExistence type="predicted"/>
<comment type="caution">
    <text evidence="1">The sequence shown here is derived from an EMBL/GenBank/DDBJ whole genome shotgun (WGS) entry which is preliminary data.</text>
</comment>
<name>A0A0F9S1E1_9ZZZZ</name>